<evidence type="ECO:0000313" key="3">
    <source>
        <dbReference type="Proteomes" id="UP001498398"/>
    </source>
</evidence>
<gene>
    <name evidence="2" type="ORF">VKT23_000242</name>
</gene>
<evidence type="ECO:0000313" key="2">
    <source>
        <dbReference type="EMBL" id="KAK7472121.1"/>
    </source>
</evidence>
<feature type="compositionally biased region" description="Polar residues" evidence="1">
    <location>
        <begin position="48"/>
        <end position="78"/>
    </location>
</feature>
<protein>
    <submittedName>
        <fullName evidence="2">Uncharacterized protein</fullName>
    </submittedName>
</protein>
<name>A0ABR1K3J1_9AGAR</name>
<evidence type="ECO:0000256" key="1">
    <source>
        <dbReference type="SAM" id="MobiDB-lite"/>
    </source>
</evidence>
<feature type="compositionally biased region" description="Low complexity" evidence="1">
    <location>
        <begin position="129"/>
        <end position="163"/>
    </location>
</feature>
<sequence length="264" mass="29223">MAGTLFYFLRRQLRAKKAKTLDPEYPFTNHPHQHSSGSLRLTERNRSRSPVASVSKTLASVSQSRDLSLPATTTNTFVEETPSERAGSSRDPWEGKNFYATPKANRSRRRVDGRSGSKRKRGRLSMALSGVSKSTKSTTSSGVSRGTRGTRSTVTGASSSVTEVSSIRFCPNTERQMEIEDRIQELQGKLALFQRTVSNGSGMGRDAKTGSVTLANMTHDFRIWKWKKQIEKLNGYKDSDWALGKTDVVPSGLYKFDGTSTSNL</sequence>
<dbReference type="Proteomes" id="UP001498398">
    <property type="component" value="Unassembled WGS sequence"/>
</dbReference>
<proteinExistence type="predicted"/>
<dbReference type="EMBL" id="JBANRG010000001">
    <property type="protein sequence ID" value="KAK7472121.1"/>
    <property type="molecule type" value="Genomic_DNA"/>
</dbReference>
<reference evidence="2 3" key="1">
    <citation type="submission" date="2024-01" db="EMBL/GenBank/DDBJ databases">
        <title>A draft genome for the cacao thread blight pathogen Marasmiellus scandens.</title>
        <authorList>
            <person name="Baruah I.K."/>
            <person name="Leung J."/>
            <person name="Bukari Y."/>
            <person name="Amoako-Attah I."/>
            <person name="Meinhardt L.W."/>
            <person name="Bailey B.A."/>
            <person name="Cohen S.P."/>
        </authorList>
    </citation>
    <scope>NUCLEOTIDE SEQUENCE [LARGE SCALE GENOMIC DNA]</scope>
    <source>
        <strain evidence="2 3">GH-19</strain>
    </source>
</reference>
<comment type="caution">
    <text evidence="2">The sequence shown here is derived from an EMBL/GenBank/DDBJ whole genome shotgun (WGS) entry which is preliminary data.</text>
</comment>
<organism evidence="2 3">
    <name type="scientific">Marasmiellus scandens</name>
    <dbReference type="NCBI Taxonomy" id="2682957"/>
    <lineage>
        <taxon>Eukaryota</taxon>
        <taxon>Fungi</taxon>
        <taxon>Dikarya</taxon>
        <taxon>Basidiomycota</taxon>
        <taxon>Agaricomycotina</taxon>
        <taxon>Agaricomycetes</taxon>
        <taxon>Agaricomycetidae</taxon>
        <taxon>Agaricales</taxon>
        <taxon>Marasmiineae</taxon>
        <taxon>Omphalotaceae</taxon>
        <taxon>Marasmiellus</taxon>
    </lineage>
</organism>
<accession>A0ABR1K3J1</accession>
<keyword evidence="3" id="KW-1185">Reference proteome</keyword>
<feature type="region of interest" description="Disordered" evidence="1">
    <location>
        <begin position="22"/>
        <end position="163"/>
    </location>
</feature>